<dbReference type="EMBL" id="VSSQ01132406">
    <property type="protein sequence ID" value="MPN58972.1"/>
    <property type="molecule type" value="Genomic_DNA"/>
</dbReference>
<proteinExistence type="predicted"/>
<comment type="caution">
    <text evidence="2">The sequence shown here is derived from an EMBL/GenBank/DDBJ whole genome shotgun (WGS) entry which is preliminary data.</text>
</comment>
<protein>
    <submittedName>
        <fullName evidence="2">Uncharacterized protein</fullName>
    </submittedName>
</protein>
<accession>A0A645J765</accession>
<name>A0A645J765_9ZZZZ</name>
<organism evidence="2">
    <name type="scientific">bioreactor metagenome</name>
    <dbReference type="NCBI Taxonomy" id="1076179"/>
    <lineage>
        <taxon>unclassified sequences</taxon>
        <taxon>metagenomes</taxon>
        <taxon>ecological metagenomes</taxon>
    </lineage>
</organism>
<sequence>MVGDPDRHGLPAIAEVEAQVELRTDHHRQCTGPKRLGNRLDLLGHFVGQSPHSHRIGDQHRRRHVPAALFGVQQSLHSIGIEGVGPDSVDGIGGEHDAQSVGHGSGRRVDRRLPIEADVEDLRHGAHPARLAALTPVTNRGRPARS</sequence>
<reference evidence="2" key="1">
    <citation type="submission" date="2019-08" db="EMBL/GenBank/DDBJ databases">
        <authorList>
            <person name="Kucharzyk K."/>
            <person name="Murdoch R.W."/>
            <person name="Higgins S."/>
            <person name="Loffler F."/>
        </authorList>
    </citation>
    <scope>NUCLEOTIDE SEQUENCE</scope>
</reference>
<gene>
    <name evidence="2" type="ORF">SDC9_206689</name>
</gene>
<dbReference type="AlphaFoldDB" id="A0A645J765"/>
<feature type="region of interest" description="Disordered" evidence="1">
    <location>
        <begin position="81"/>
        <end position="111"/>
    </location>
</feature>
<evidence type="ECO:0000256" key="1">
    <source>
        <dbReference type="SAM" id="MobiDB-lite"/>
    </source>
</evidence>
<evidence type="ECO:0000313" key="2">
    <source>
        <dbReference type="EMBL" id="MPN58972.1"/>
    </source>
</evidence>